<evidence type="ECO:0000256" key="1">
    <source>
        <dbReference type="SAM" id="SignalP"/>
    </source>
</evidence>
<dbReference type="InterPro" id="IPR001466">
    <property type="entry name" value="Beta-lactam-related"/>
</dbReference>
<dbReference type="InterPro" id="IPR012338">
    <property type="entry name" value="Beta-lactam/transpept-like"/>
</dbReference>
<keyword evidence="4" id="KW-1185">Reference proteome</keyword>
<dbReference type="PANTHER" id="PTHR43283">
    <property type="entry name" value="BETA-LACTAMASE-RELATED"/>
    <property type="match status" value="1"/>
</dbReference>
<reference evidence="3" key="1">
    <citation type="submission" date="2023-02" db="EMBL/GenBank/DDBJ databases">
        <title>Genome sequence of Hyphococcus flavus.</title>
        <authorList>
            <person name="Rong J.-C."/>
            <person name="Zhao Q."/>
            <person name="Yi M."/>
            <person name="Wu J.-Y."/>
        </authorList>
    </citation>
    <scope>NUCLEOTIDE SEQUENCE</scope>
    <source>
        <strain evidence="3">MCCC 1K03223</strain>
    </source>
</reference>
<gene>
    <name evidence="3" type="ORF">PUV54_01775</name>
</gene>
<sequence length="436" mass="45840">MTALFTRRSTLAAAASAPLAALALPSCVSKKSPAGMFDIGRLSAAGEMIDGLVESGQIPGGAVRISQHGELLFEHYAGKADIACGKNIAPDTIYRAYSMTKPVTAAAIMLLVEDGRLSLDDPVTAYVPEFSDLAVYVSQDGEKIVTEPAGVMRVAHLLTHTSGLSNSWNPGPLSPLYRKAGLVSAKYVYDPEFSAGLSEFAARLGKIPLQFQPGSQWLYSISPDIAGLVVERVTGTSFSAFLKARIFNPLGMEDADFYVPAPKAERLASMYALKEGSLILAEAAADSPFLTKPCAESGSAGLLCTLSDYHRFANMLAEFGETGGARVMSRKSVRTMTAPHVGAEILGDTFQKFMGFASGGSGLGMEMALGGAVLTDPAAAEKPGLKGEYTWGGAASTTFFAVPEAGLSATLMTQLFPSGTLPLRDMLKTAVYQAMN</sequence>
<evidence type="ECO:0000313" key="4">
    <source>
        <dbReference type="Proteomes" id="UP001214043"/>
    </source>
</evidence>
<feature type="signal peptide" evidence="1">
    <location>
        <begin position="1"/>
        <end position="23"/>
    </location>
</feature>
<name>A0AAF0CEW7_9PROT</name>
<dbReference type="Proteomes" id="UP001214043">
    <property type="component" value="Chromosome"/>
</dbReference>
<dbReference type="Pfam" id="PF00144">
    <property type="entry name" value="Beta-lactamase"/>
    <property type="match status" value="1"/>
</dbReference>
<feature type="domain" description="Beta-lactamase-related" evidence="2">
    <location>
        <begin position="48"/>
        <end position="420"/>
    </location>
</feature>
<dbReference type="PANTHER" id="PTHR43283:SF3">
    <property type="entry name" value="BETA-LACTAMASE FAMILY PROTEIN (AFU_ORTHOLOGUE AFUA_5G07500)"/>
    <property type="match status" value="1"/>
</dbReference>
<feature type="chain" id="PRO_5042166427" evidence="1">
    <location>
        <begin position="24"/>
        <end position="436"/>
    </location>
</feature>
<dbReference type="RefSeq" id="WP_274493800.1">
    <property type="nucleotide sequence ID" value="NZ_CP118166.1"/>
</dbReference>
<dbReference type="EMBL" id="CP118166">
    <property type="protein sequence ID" value="WDI31916.1"/>
    <property type="molecule type" value="Genomic_DNA"/>
</dbReference>
<proteinExistence type="predicted"/>
<evidence type="ECO:0000313" key="3">
    <source>
        <dbReference type="EMBL" id="WDI31916.1"/>
    </source>
</evidence>
<dbReference type="InterPro" id="IPR006311">
    <property type="entry name" value="TAT_signal"/>
</dbReference>
<protein>
    <submittedName>
        <fullName evidence="3">Serine hydrolase</fullName>
    </submittedName>
</protein>
<dbReference type="SUPFAM" id="SSF56601">
    <property type="entry name" value="beta-lactamase/transpeptidase-like"/>
    <property type="match status" value="1"/>
</dbReference>
<accession>A0AAF0CEW7</accession>
<evidence type="ECO:0000259" key="2">
    <source>
        <dbReference type="Pfam" id="PF00144"/>
    </source>
</evidence>
<dbReference type="PROSITE" id="PS51318">
    <property type="entry name" value="TAT"/>
    <property type="match status" value="1"/>
</dbReference>
<organism evidence="3 4">
    <name type="scientific">Hyphococcus flavus</name>
    <dbReference type="NCBI Taxonomy" id="1866326"/>
    <lineage>
        <taxon>Bacteria</taxon>
        <taxon>Pseudomonadati</taxon>
        <taxon>Pseudomonadota</taxon>
        <taxon>Alphaproteobacteria</taxon>
        <taxon>Parvularculales</taxon>
        <taxon>Parvularculaceae</taxon>
        <taxon>Hyphococcus</taxon>
    </lineage>
</organism>
<dbReference type="Gene3D" id="3.40.710.10">
    <property type="entry name" value="DD-peptidase/beta-lactamase superfamily"/>
    <property type="match status" value="1"/>
</dbReference>
<dbReference type="AlphaFoldDB" id="A0AAF0CEW7"/>
<keyword evidence="1" id="KW-0732">Signal</keyword>
<keyword evidence="3" id="KW-0378">Hydrolase</keyword>
<dbReference type="InterPro" id="IPR050789">
    <property type="entry name" value="Diverse_Enzym_Activities"/>
</dbReference>
<dbReference type="GO" id="GO:0016787">
    <property type="term" value="F:hydrolase activity"/>
    <property type="evidence" value="ECO:0007669"/>
    <property type="project" value="UniProtKB-KW"/>
</dbReference>
<dbReference type="KEGG" id="hfl:PUV54_01775"/>